<dbReference type="InterPro" id="IPR036390">
    <property type="entry name" value="WH_DNA-bd_sf"/>
</dbReference>
<dbReference type="RefSeq" id="WP_109941225.1">
    <property type="nucleotide sequence ID" value="NZ_CP176366.1"/>
</dbReference>
<proteinExistence type="predicted"/>
<organism evidence="2 3">
    <name type="scientific">Methanospirillum stamsii</name>
    <dbReference type="NCBI Taxonomy" id="1277351"/>
    <lineage>
        <taxon>Archaea</taxon>
        <taxon>Methanobacteriati</taxon>
        <taxon>Methanobacteriota</taxon>
        <taxon>Stenosarchaea group</taxon>
        <taxon>Methanomicrobia</taxon>
        <taxon>Methanomicrobiales</taxon>
        <taxon>Methanospirillaceae</taxon>
        <taxon>Methanospirillum</taxon>
    </lineage>
</organism>
<keyword evidence="3" id="KW-1185">Reference proteome</keyword>
<evidence type="ECO:0000313" key="3">
    <source>
        <dbReference type="Proteomes" id="UP000245934"/>
    </source>
</evidence>
<gene>
    <name evidence="2" type="ORF">DLD82_11280</name>
</gene>
<dbReference type="Gene3D" id="1.10.10.10">
    <property type="entry name" value="Winged helix-like DNA-binding domain superfamily/Winged helix DNA-binding domain"/>
    <property type="match status" value="1"/>
</dbReference>
<evidence type="ECO:0000313" key="2">
    <source>
        <dbReference type="EMBL" id="PWR73150.1"/>
    </source>
</evidence>
<dbReference type="EMBL" id="QGMZ01000021">
    <property type="protein sequence ID" value="PWR73150.1"/>
    <property type="molecule type" value="Genomic_DNA"/>
</dbReference>
<reference evidence="2 3" key="1">
    <citation type="submission" date="2018-05" db="EMBL/GenBank/DDBJ databases">
        <title>Draft genome of Methanospirillum stamsii Pt1.</title>
        <authorList>
            <person name="Dueholm M.S."/>
            <person name="Nielsen P.H."/>
            <person name="Bakmann L.F."/>
            <person name="Otzen D.E."/>
        </authorList>
    </citation>
    <scope>NUCLEOTIDE SEQUENCE [LARGE SCALE GENOMIC DNA]</scope>
    <source>
        <strain evidence="2 3">Pt1</strain>
    </source>
</reference>
<evidence type="ECO:0000259" key="1">
    <source>
        <dbReference type="Pfam" id="PF01638"/>
    </source>
</evidence>
<dbReference type="Proteomes" id="UP000245934">
    <property type="component" value="Unassembled WGS sequence"/>
</dbReference>
<name>A0A2V2N3K6_9EURY</name>
<dbReference type="SUPFAM" id="SSF46785">
    <property type="entry name" value="Winged helix' DNA-binding domain"/>
    <property type="match status" value="1"/>
</dbReference>
<feature type="domain" description="HTH hxlR-type" evidence="1">
    <location>
        <begin position="32"/>
        <end position="109"/>
    </location>
</feature>
<dbReference type="InterPro" id="IPR036388">
    <property type="entry name" value="WH-like_DNA-bd_sf"/>
</dbReference>
<accession>A0A2V2N3K6</accession>
<protein>
    <recommendedName>
        <fullName evidence="1">HTH hxlR-type domain-containing protein</fullName>
    </recommendedName>
</protein>
<dbReference type="InterPro" id="IPR002577">
    <property type="entry name" value="HTH_HxlR"/>
</dbReference>
<dbReference type="GeneID" id="97610151"/>
<dbReference type="Pfam" id="PF01638">
    <property type="entry name" value="HxlR"/>
    <property type="match status" value="1"/>
</dbReference>
<dbReference type="AlphaFoldDB" id="A0A2V2N3K6"/>
<comment type="caution">
    <text evidence="2">The sequence shown here is derived from an EMBL/GenBank/DDBJ whole genome shotgun (WGS) entry which is preliminary data.</text>
</comment>
<sequence>MMVLDGRMVIHYSNMLPLEIRLPAMALKDDKHWAIFLFLLETGEKRFGEIGNEFNQNSNNDLYPVLKDLVEGGLVRRYIKEGDEWIDKRATWYEVTDLGRKYLEFLEQLILPESVKKMKNKKSATDETGKFVFVATDLVKYTQCKKIVTSYNR</sequence>